<proteinExistence type="predicted"/>
<dbReference type="EMBL" id="BBXV01000038">
    <property type="protein sequence ID" value="GAQ19075.1"/>
    <property type="molecule type" value="Genomic_DNA"/>
</dbReference>
<name>A0A0U9H8T0_9BACI</name>
<sequence>MYIPKTQQDDTIYFLTEAIDVMRFIKKCKYQNMGTTTITRQLAGRSFPMRVDNPQTDVYIEWEQKISHDTANIAAFMRNIGTTISRVAAHEHMLQKLVEKQDAYEEHFITIKEQQMEINQLKEEIGMLQKQITQTEDYKTKKQYMANLFK</sequence>
<comment type="caution">
    <text evidence="2">The sequence shown here is derived from an EMBL/GenBank/DDBJ whole genome shotgun (WGS) entry which is preliminary data.</text>
</comment>
<evidence type="ECO:0000256" key="1">
    <source>
        <dbReference type="SAM" id="Coils"/>
    </source>
</evidence>
<accession>A0A0U9H8T0</accession>
<keyword evidence="1" id="KW-0175">Coiled coil</keyword>
<evidence type="ECO:0000313" key="2">
    <source>
        <dbReference type="EMBL" id="GAQ19075.1"/>
    </source>
</evidence>
<organism evidence="2 3">
    <name type="scientific">Oceanobacillus picturae</name>
    <dbReference type="NCBI Taxonomy" id="171693"/>
    <lineage>
        <taxon>Bacteria</taxon>
        <taxon>Bacillati</taxon>
        <taxon>Bacillota</taxon>
        <taxon>Bacilli</taxon>
        <taxon>Bacillales</taxon>
        <taxon>Bacillaceae</taxon>
        <taxon>Oceanobacillus</taxon>
    </lineage>
</organism>
<gene>
    <name evidence="2" type="ORF">OPHB3_3034</name>
</gene>
<dbReference type="Proteomes" id="UP000052946">
    <property type="component" value="Unassembled WGS sequence"/>
</dbReference>
<reference evidence="3" key="1">
    <citation type="submission" date="2015-07" db="EMBL/GenBank/DDBJ databases">
        <title>Draft Genome Sequence of Oceanobacillus picturae Heshi-B3 that Was Isolated from Fermented Rice Bran with Aging Salted Mackerel, Which Was Named Heshiko as Traditional Fermented Seafood in Japan.</title>
        <authorList>
            <person name="Akuzawa S."/>
            <person name="Nakagawa J."/>
            <person name="Kanekatsu T."/>
            <person name="Kanesaki Y."/>
            <person name="Suzuki T."/>
        </authorList>
    </citation>
    <scope>NUCLEOTIDE SEQUENCE [LARGE SCALE GENOMIC DNA]</scope>
    <source>
        <strain evidence="3">Heshi-B3</strain>
    </source>
</reference>
<dbReference type="AlphaFoldDB" id="A0A0U9H8T0"/>
<feature type="coiled-coil region" evidence="1">
    <location>
        <begin position="104"/>
        <end position="138"/>
    </location>
</feature>
<reference evidence="2 3" key="2">
    <citation type="journal article" date="2016" name="Genome Announc.">
        <title>Draft Genome Sequence of Oceanobacillus picturae Heshi-B3, Isolated from Fermented Rice Bran in a Traditional Japanese Seafood Dish.</title>
        <authorList>
            <person name="Akuzawa S."/>
            <person name="Nagaoka J."/>
            <person name="Kanekatsu M."/>
            <person name="Kanesaki Y."/>
            <person name="Suzuki T."/>
        </authorList>
    </citation>
    <scope>NUCLEOTIDE SEQUENCE [LARGE SCALE GENOMIC DNA]</scope>
    <source>
        <strain evidence="2 3">Heshi-B3</strain>
    </source>
</reference>
<evidence type="ECO:0000313" key="3">
    <source>
        <dbReference type="Proteomes" id="UP000052946"/>
    </source>
</evidence>
<protein>
    <submittedName>
        <fullName evidence="2">DNA polymerase epsilon catalytic subunit A, partial</fullName>
    </submittedName>
</protein>